<name>A0ACC1PGT2_9PEZI</name>
<gene>
    <name evidence="1" type="ORF">NUW58_g2733</name>
</gene>
<dbReference type="Proteomes" id="UP001143856">
    <property type="component" value="Unassembled WGS sequence"/>
</dbReference>
<evidence type="ECO:0000313" key="1">
    <source>
        <dbReference type="EMBL" id="KAJ2990889.1"/>
    </source>
</evidence>
<organism evidence="1 2">
    <name type="scientific">Xylaria curta</name>
    <dbReference type="NCBI Taxonomy" id="42375"/>
    <lineage>
        <taxon>Eukaryota</taxon>
        <taxon>Fungi</taxon>
        <taxon>Dikarya</taxon>
        <taxon>Ascomycota</taxon>
        <taxon>Pezizomycotina</taxon>
        <taxon>Sordariomycetes</taxon>
        <taxon>Xylariomycetidae</taxon>
        <taxon>Xylariales</taxon>
        <taxon>Xylariaceae</taxon>
        <taxon>Xylaria</taxon>
    </lineage>
</organism>
<protein>
    <submittedName>
        <fullName evidence="1">Uncharacterized protein</fullName>
    </submittedName>
</protein>
<sequence>MVAFSRYHGQSTGGLSMLTIEERNHVEEAAPLVRTFIDRQAASIHPVVAVPSHFVEAKQEYVLREDHNELEDALDEYVGALREAKFQIEFDPKNCTWQDVLDQLYKAEQESNLKQKSWHRKTRRVVAKVGDDISPWLKLIPNENGLSVLNGGLAVFFHAARRAENNRDDLLEAFKEIPVAIQKAADKSAAFPSDVRLKNSVNTLYRTVLQELPHLIELLLHRRPRNKLLAPLRTQSTSTNIGDRVKRIKRTVAELDDVMTTLTQLTTVETLQNVKENVKEIHGRQEQSAILQIALHQENMSKQEQWKNEILDVLGRGDVMVPKNALKQLLTEQVRAQAQGCLEEMLKEVEEQRHRATLSYLSPNDILDILQADIQKPTRDLSYVLRQDNKINERSKGQARYLTQREEFKEWFFSFDPDLLVVNGNLETSSSKVSSLSLVCAEMVKFLEGVDNEVVLYFFCSENLASENSLSGPQKIMRGLVAQLLAFLNEQKDLLDGRNGLNLAFMESQRWQKRLESLDLRILCDSFWNLLQQMRAITLFCVVDGMSLYEREDWRDDVLFLIRELEEMVCDGGLRPRLKVLITYTTRAIYLDEGILRVSLRPSETSQRRVSERFETSLEDSTSQSLYLSRTYGEE</sequence>
<dbReference type="EMBL" id="JAPDGR010000372">
    <property type="protein sequence ID" value="KAJ2990889.1"/>
    <property type="molecule type" value="Genomic_DNA"/>
</dbReference>
<accession>A0ACC1PGT2</accession>
<proteinExistence type="predicted"/>
<evidence type="ECO:0000313" key="2">
    <source>
        <dbReference type="Proteomes" id="UP001143856"/>
    </source>
</evidence>
<comment type="caution">
    <text evidence="1">The sequence shown here is derived from an EMBL/GenBank/DDBJ whole genome shotgun (WGS) entry which is preliminary data.</text>
</comment>
<keyword evidence="2" id="KW-1185">Reference proteome</keyword>
<reference evidence="1" key="1">
    <citation type="submission" date="2022-10" db="EMBL/GenBank/DDBJ databases">
        <title>Genome Sequence of Xylaria curta.</title>
        <authorList>
            <person name="Buettner E."/>
        </authorList>
    </citation>
    <scope>NUCLEOTIDE SEQUENCE</scope>
    <source>
        <strain evidence="1">Babe10</strain>
    </source>
</reference>